<evidence type="ECO:0000256" key="5">
    <source>
        <dbReference type="SAM" id="Phobius"/>
    </source>
</evidence>
<sequence length="359" mass="40203">MQLHEPCSALDKGDNVCVISINAARRSPLAAHGRKVSSTGCLHSLIVLCSIHWYFFSEGVFSNKYFFLHIIKDPNGLCSCGMQMFITMICGFIQMRYPLGTYKPTPGQRKPQNFIKSMVTVGFLQLGTIMFGLVAIYFVAVSFAETVKSSAPLFTVLISWMVLREKTGLFVFLSLLPIMFGLALCSSHELSFSLMGFICAMSTNLCECVQSVVSKSLLSSKAYKYNPAELQFYPNMVAVLIQFPMWLFLVDFDKLQNQMDFNMFATILIDGISFHGQTLTAYVLMSYVNPVTYSVANTTKRAVLIWLSVLMFGNPITLFSGIGTAFVVGGVLLYNKARDVDARRREQFSIPKDKMDDIR</sequence>
<evidence type="ECO:0000256" key="4">
    <source>
        <dbReference type="ARBA" id="ARBA00023136"/>
    </source>
</evidence>
<gene>
    <name evidence="7" type="ORF">MNOR_LOCUS1152</name>
</gene>
<reference evidence="7 8" key="1">
    <citation type="submission" date="2024-05" db="EMBL/GenBank/DDBJ databases">
        <authorList>
            <person name="Wallberg A."/>
        </authorList>
    </citation>
    <scope>NUCLEOTIDE SEQUENCE [LARGE SCALE GENOMIC DNA]</scope>
</reference>
<feature type="transmembrane region" description="Helical" evidence="5">
    <location>
        <begin position="76"/>
        <end position="97"/>
    </location>
</feature>
<dbReference type="InterPro" id="IPR050186">
    <property type="entry name" value="TPT_transporter"/>
</dbReference>
<keyword evidence="3 5" id="KW-1133">Transmembrane helix</keyword>
<dbReference type="GO" id="GO:0016020">
    <property type="term" value="C:membrane"/>
    <property type="evidence" value="ECO:0007669"/>
    <property type="project" value="UniProtKB-SubCell"/>
</dbReference>
<evidence type="ECO:0000256" key="2">
    <source>
        <dbReference type="ARBA" id="ARBA00022692"/>
    </source>
</evidence>
<comment type="subcellular location">
    <subcellularLocation>
        <location evidence="1">Membrane</location>
        <topology evidence="1">Multi-pass membrane protein</topology>
    </subcellularLocation>
</comment>
<proteinExistence type="predicted"/>
<dbReference type="PANTHER" id="PTHR11132">
    <property type="entry name" value="SOLUTE CARRIER FAMILY 35"/>
    <property type="match status" value="1"/>
</dbReference>
<feature type="non-terminal residue" evidence="7">
    <location>
        <position position="359"/>
    </location>
</feature>
<dbReference type="Proteomes" id="UP001497623">
    <property type="component" value="Unassembled WGS sequence"/>
</dbReference>
<name>A0AAV2PJ76_MEGNR</name>
<protein>
    <recommendedName>
        <fullName evidence="6">Sugar phosphate transporter domain-containing protein</fullName>
    </recommendedName>
</protein>
<feature type="domain" description="Sugar phosphate transporter" evidence="6">
    <location>
        <begin position="48"/>
        <end position="335"/>
    </location>
</feature>
<evidence type="ECO:0000256" key="1">
    <source>
        <dbReference type="ARBA" id="ARBA00004141"/>
    </source>
</evidence>
<evidence type="ECO:0000256" key="3">
    <source>
        <dbReference type="ARBA" id="ARBA00022989"/>
    </source>
</evidence>
<dbReference type="Pfam" id="PF03151">
    <property type="entry name" value="TPT"/>
    <property type="match status" value="1"/>
</dbReference>
<comment type="caution">
    <text evidence="7">The sequence shown here is derived from an EMBL/GenBank/DDBJ whole genome shotgun (WGS) entry which is preliminary data.</text>
</comment>
<dbReference type="AlphaFoldDB" id="A0AAV2PJ76"/>
<dbReference type="SUPFAM" id="SSF103481">
    <property type="entry name" value="Multidrug resistance efflux transporter EmrE"/>
    <property type="match status" value="2"/>
</dbReference>
<feature type="transmembrane region" description="Helical" evidence="5">
    <location>
        <begin position="304"/>
        <end position="334"/>
    </location>
</feature>
<evidence type="ECO:0000313" key="7">
    <source>
        <dbReference type="EMBL" id="CAL4060224.1"/>
    </source>
</evidence>
<dbReference type="InterPro" id="IPR004853">
    <property type="entry name" value="Sugar_P_trans_dom"/>
</dbReference>
<feature type="transmembrane region" description="Helical" evidence="5">
    <location>
        <begin position="261"/>
        <end position="284"/>
    </location>
</feature>
<accession>A0AAV2PJ76</accession>
<feature type="transmembrane region" description="Helical" evidence="5">
    <location>
        <begin position="36"/>
        <end position="56"/>
    </location>
</feature>
<dbReference type="EMBL" id="CAXKWB010000291">
    <property type="protein sequence ID" value="CAL4060224.1"/>
    <property type="molecule type" value="Genomic_DNA"/>
</dbReference>
<feature type="transmembrane region" description="Helical" evidence="5">
    <location>
        <begin position="192"/>
        <end position="212"/>
    </location>
</feature>
<keyword evidence="2 5" id="KW-0812">Transmembrane</keyword>
<feature type="transmembrane region" description="Helical" evidence="5">
    <location>
        <begin position="232"/>
        <end position="249"/>
    </location>
</feature>
<feature type="transmembrane region" description="Helical" evidence="5">
    <location>
        <begin position="118"/>
        <end position="140"/>
    </location>
</feature>
<organism evidence="7 8">
    <name type="scientific">Meganyctiphanes norvegica</name>
    <name type="common">Northern krill</name>
    <name type="synonym">Thysanopoda norvegica</name>
    <dbReference type="NCBI Taxonomy" id="48144"/>
    <lineage>
        <taxon>Eukaryota</taxon>
        <taxon>Metazoa</taxon>
        <taxon>Ecdysozoa</taxon>
        <taxon>Arthropoda</taxon>
        <taxon>Crustacea</taxon>
        <taxon>Multicrustacea</taxon>
        <taxon>Malacostraca</taxon>
        <taxon>Eumalacostraca</taxon>
        <taxon>Eucarida</taxon>
        <taxon>Euphausiacea</taxon>
        <taxon>Euphausiidae</taxon>
        <taxon>Meganyctiphanes</taxon>
    </lineage>
</organism>
<evidence type="ECO:0000259" key="6">
    <source>
        <dbReference type="Pfam" id="PF03151"/>
    </source>
</evidence>
<feature type="transmembrane region" description="Helical" evidence="5">
    <location>
        <begin position="167"/>
        <end position="185"/>
    </location>
</feature>
<dbReference type="InterPro" id="IPR037185">
    <property type="entry name" value="EmrE-like"/>
</dbReference>
<evidence type="ECO:0000313" key="8">
    <source>
        <dbReference type="Proteomes" id="UP001497623"/>
    </source>
</evidence>
<keyword evidence="4 5" id="KW-0472">Membrane</keyword>
<keyword evidence="8" id="KW-1185">Reference proteome</keyword>